<dbReference type="AlphaFoldDB" id="A0AAE1ZHL9"/>
<proteinExistence type="predicted"/>
<evidence type="ECO:0000313" key="1">
    <source>
        <dbReference type="EMBL" id="KAK4474153.1"/>
    </source>
</evidence>
<sequence length="195" mass="22531">MLSPKITLINSDDIVVYYFFKSLLTSCNDINGESEKDVSIGENERNNLALHTFRKIFCTQFFFKIGCILDTILERASKVTRTFPICHICISIELISDVLRSNSSTLLLLHHLGELWNKLRTIIKELVKHIVIDQNGEASNEQEVFLYEILRLWRSSVKAYMKMVDNEEIDCIRSCAFSDEPLLLQIMTAQIFMMA</sequence>
<reference evidence="1" key="2">
    <citation type="journal article" date="2023" name="Infect Dis Poverty">
        <title>Chromosome-scale genome of the human blood fluke Schistosoma mekongi and its implications for public health.</title>
        <authorList>
            <person name="Zhou M."/>
            <person name="Xu L."/>
            <person name="Xu D."/>
            <person name="Chen W."/>
            <person name="Khan J."/>
            <person name="Hu Y."/>
            <person name="Huang H."/>
            <person name="Wei H."/>
            <person name="Zhang Y."/>
            <person name="Chusongsang P."/>
            <person name="Tanasarnprasert K."/>
            <person name="Hu X."/>
            <person name="Limpanont Y."/>
            <person name="Lv Z."/>
        </authorList>
    </citation>
    <scope>NUCLEOTIDE SEQUENCE</scope>
    <source>
        <strain evidence="1">LV_2022a</strain>
    </source>
</reference>
<name>A0AAE1ZHL9_SCHME</name>
<dbReference type="Proteomes" id="UP001292079">
    <property type="component" value="Unassembled WGS sequence"/>
</dbReference>
<accession>A0AAE1ZHL9</accession>
<reference evidence="1" key="1">
    <citation type="submission" date="2022-04" db="EMBL/GenBank/DDBJ databases">
        <authorList>
            <person name="Xu L."/>
            <person name="Lv Z."/>
        </authorList>
    </citation>
    <scope>NUCLEOTIDE SEQUENCE</scope>
    <source>
        <strain evidence="1">LV_2022a</strain>
    </source>
</reference>
<keyword evidence="2" id="KW-1185">Reference proteome</keyword>
<gene>
    <name evidence="1" type="ORF">MN116_003454</name>
</gene>
<comment type="caution">
    <text evidence="1">The sequence shown here is derived from an EMBL/GenBank/DDBJ whole genome shotgun (WGS) entry which is preliminary data.</text>
</comment>
<dbReference type="EMBL" id="JALJAT010000002">
    <property type="protein sequence ID" value="KAK4474153.1"/>
    <property type="molecule type" value="Genomic_DNA"/>
</dbReference>
<evidence type="ECO:0000313" key="2">
    <source>
        <dbReference type="Proteomes" id="UP001292079"/>
    </source>
</evidence>
<protein>
    <submittedName>
        <fullName evidence="1">Uncharacterized protein</fullName>
    </submittedName>
</protein>
<organism evidence="1 2">
    <name type="scientific">Schistosoma mekongi</name>
    <name type="common">Parasitic worm</name>
    <dbReference type="NCBI Taxonomy" id="38744"/>
    <lineage>
        <taxon>Eukaryota</taxon>
        <taxon>Metazoa</taxon>
        <taxon>Spiralia</taxon>
        <taxon>Lophotrochozoa</taxon>
        <taxon>Platyhelminthes</taxon>
        <taxon>Trematoda</taxon>
        <taxon>Digenea</taxon>
        <taxon>Strigeidida</taxon>
        <taxon>Schistosomatoidea</taxon>
        <taxon>Schistosomatidae</taxon>
        <taxon>Schistosoma</taxon>
    </lineage>
</organism>